<evidence type="ECO:0000256" key="2">
    <source>
        <dbReference type="ARBA" id="ARBA00022525"/>
    </source>
</evidence>
<feature type="chain" id="PRO_5001796204" description="Fibrinogen C-terminal domain-containing protein" evidence="8">
    <location>
        <begin position="20"/>
        <end position="675"/>
    </location>
</feature>
<organism evidence="10">
    <name type="scientific">Trichuris suis</name>
    <name type="common">pig whipworm</name>
    <dbReference type="NCBI Taxonomy" id="68888"/>
    <lineage>
        <taxon>Eukaryota</taxon>
        <taxon>Metazoa</taxon>
        <taxon>Ecdysozoa</taxon>
        <taxon>Nematoda</taxon>
        <taxon>Enoplea</taxon>
        <taxon>Dorylaimia</taxon>
        <taxon>Trichinellida</taxon>
        <taxon>Trichuridae</taxon>
        <taxon>Trichuris</taxon>
    </lineage>
</organism>
<dbReference type="Pfam" id="PF00147">
    <property type="entry name" value="Fibrinogen_C"/>
    <property type="match status" value="1"/>
</dbReference>
<dbReference type="CDD" id="cd00087">
    <property type="entry name" value="FReD"/>
    <property type="match status" value="1"/>
</dbReference>
<feature type="signal peptide" evidence="8">
    <location>
        <begin position="1"/>
        <end position="19"/>
    </location>
</feature>
<dbReference type="InterPro" id="IPR037579">
    <property type="entry name" value="FIB_ANG-like"/>
</dbReference>
<dbReference type="Proteomes" id="UP000030758">
    <property type="component" value="Unassembled WGS sequence"/>
</dbReference>
<dbReference type="InterPro" id="IPR036056">
    <property type="entry name" value="Fibrinogen-like_C"/>
</dbReference>
<dbReference type="PANTHER" id="PTHR47221">
    <property type="entry name" value="FIBRINOGEN ALPHA CHAIN"/>
    <property type="match status" value="1"/>
</dbReference>
<name>A0A085NT52_9BILA</name>
<dbReference type="SMART" id="SM00186">
    <property type="entry name" value="FBG"/>
    <property type="match status" value="1"/>
</dbReference>
<evidence type="ECO:0000313" key="10">
    <source>
        <dbReference type="EMBL" id="KFD72648.1"/>
    </source>
</evidence>
<dbReference type="GO" id="GO:0005577">
    <property type="term" value="C:fibrinogen complex"/>
    <property type="evidence" value="ECO:0007669"/>
    <property type="project" value="TreeGrafter"/>
</dbReference>
<keyword evidence="6" id="KW-0325">Glycoprotein</keyword>
<keyword evidence="3 8" id="KW-0732">Signal</keyword>
<accession>A0A085NT52</accession>
<keyword evidence="4" id="KW-0175">Coiled coil</keyword>
<dbReference type="GO" id="GO:0034116">
    <property type="term" value="P:positive regulation of heterotypic cell-cell adhesion"/>
    <property type="evidence" value="ECO:0007669"/>
    <property type="project" value="TreeGrafter"/>
</dbReference>
<evidence type="ECO:0000256" key="5">
    <source>
        <dbReference type="ARBA" id="ARBA00023157"/>
    </source>
</evidence>
<reference evidence="10" key="1">
    <citation type="journal article" date="2014" name="Nat. Genet.">
        <title>Genome and transcriptome of the porcine whipworm Trichuris suis.</title>
        <authorList>
            <person name="Jex A.R."/>
            <person name="Nejsum P."/>
            <person name="Schwarz E.M."/>
            <person name="Hu L."/>
            <person name="Young N.D."/>
            <person name="Hall R.S."/>
            <person name="Korhonen P.K."/>
            <person name="Liao S."/>
            <person name="Thamsborg S."/>
            <person name="Xia J."/>
            <person name="Xu P."/>
            <person name="Wang S."/>
            <person name="Scheerlinck J.P."/>
            <person name="Hofmann A."/>
            <person name="Sternberg P.W."/>
            <person name="Wang J."/>
            <person name="Gasser R.B."/>
        </authorList>
    </citation>
    <scope>NUCLEOTIDE SEQUENCE [LARGE SCALE GENOMIC DNA]</scope>
    <source>
        <strain evidence="10">DCEP-RM93F</strain>
    </source>
</reference>
<sequence>MMTRTIFIICILCLRTCRATIEANVNGNWKDMNLRLTRLTEQVLSLKRSRLSDQRRLNDLQVLNMRLWTKVNELINNKQNTLEEDELISMSPNRPQINARKEPSTLSRRQAPLPDQDIVIIKNLEENQANDLLAYMEQSEKQIEKALNQTHFIDKKVDHFFSLMQRRLNQIDMDIRNATSAMKNAYACEIEQHCEENGLTEIMHSKSNDDGTDFGSGLSAPTEQEEQSLRASLPLLLTSASCLCKAFNRMEEVKLSQETIEKECTVMRENVHTIQSQLRDHQEQLSSIEQRVTYRIENMDEKLGRAVKELKDHVDTEIWPPLNRTINLAQTIRKVQMDHFNAVQESRQWNNRFETTLLRYGDKLNYLNLQFLNKSLFTAKEVHRDMQQDLEIAEIKTTATGFEKKFLETETQIKEAFQKLRQKADYSQLKEFAVDLLKCMDNLSNITTFSASLSKISERLKRMENQQPIDCLQETPAKFAAYHSGLYLIKPRRSSTTVLVRCDMEDNGGGWTVIQQRINNATSFYKNWTDYKEGFGNLSTNFWLGNEVIHLLTVQRKYSLRIETIDIFGDYRRADYNDFKIGSEDEKYSLFVGPHVGGNLTDSFSHHRGMPFSTPDQDHDASSTHCANFYESGWWFTHCQTVNLNGNFHIGMIWFNSDTGDWLQMKQTRMKIRPS</sequence>
<dbReference type="PANTHER" id="PTHR47221:SF6">
    <property type="entry name" value="FIBRINOGEN ALPHA CHAIN"/>
    <property type="match status" value="1"/>
</dbReference>
<dbReference type="AlphaFoldDB" id="A0A085NT52"/>
<feature type="domain" description="Fibrinogen C-terminal" evidence="9">
    <location>
        <begin position="462"/>
        <end position="675"/>
    </location>
</feature>
<dbReference type="PROSITE" id="PS51406">
    <property type="entry name" value="FIBRINOGEN_C_2"/>
    <property type="match status" value="1"/>
</dbReference>
<evidence type="ECO:0000256" key="3">
    <source>
        <dbReference type="ARBA" id="ARBA00022729"/>
    </source>
</evidence>
<feature type="region of interest" description="Disordered" evidence="7">
    <location>
        <begin position="203"/>
        <end position="225"/>
    </location>
</feature>
<dbReference type="SUPFAM" id="SSF56496">
    <property type="entry name" value="Fibrinogen C-terminal domain-like"/>
    <property type="match status" value="1"/>
</dbReference>
<dbReference type="Gene3D" id="3.90.215.10">
    <property type="entry name" value="Gamma Fibrinogen, chain A, domain 1"/>
    <property type="match status" value="1"/>
</dbReference>
<keyword evidence="5" id="KW-1015">Disulfide bond</keyword>
<evidence type="ECO:0000256" key="1">
    <source>
        <dbReference type="ARBA" id="ARBA00004613"/>
    </source>
</evidence>
<dbReference type="InterPro" id="IPR002181">
    <property type="entry name" value="Fibrinogen_a/b/g_C_dom"/>
</dbReference>
<proteinExistence type="predicted"/>
<evidence type="ECO:0000256" key="8">
    <source>
        <dbReference type="SAM" id="SignalP"/>
    </source>
</evidence>
<evidence type="ECO:0000256" key="6">
    <source>
        <dbReference type="ARBA" id="ARBA00023180"/>
    </source>
</evidence>
<dbReference type="GO" id="GO:0005201">
    <property type="term" value="F:extracellular matrix structural constituent"/>
    <property type="evidence" value="ECO:0007669"/>
    <property type="project" value="TreeGrafter"/>
</dbReference>
<protein>
    <recommendedName>
        <fullName evidence="9">Fibrinogen C-terminal domain-containing protein</fullName>
    </recommendedName>
</protein>
<keyword evidence="2" id="KW-0964">Secreted</keyword>
<dbReference type="GO" id="GO:0030674">
    <property type="term" value="F:protein-macromolecule adaptor activity"/>
    <property type="evidence" value="ECO:0007669"/>
    <property type="project" value="TreeGrafter"/>
</dbReference>
<dbReference type="InterPro" id="IPR014716">
    <property type="entry name" value="Fibrinogen_a/b/g_C_1"/>
</dbReference>
<evidence type="ECO:0000259" key="9">
    <source>
        <dbReference type="PROSITE" id="PS51406"/>
    </source>
</evidence>
<evidence type="ECO:0000256" key="7">
    <source>
        <dbReference type="SAM" id="MobiDB-lite"/>
    </source>
</evidence>
<dbReference type="NCBIfam" id="NF040941">
    <property type="entry name" value="GGGWT_bact"/>
    <property type="match status" value="1"/>
</dbReference>
<comment type="subcellular location">
    <subcellularLocation>
        <location evidence="1">Secreted</location>
    </subcellularLocation>
</comment>
<gene>
    <name evidence="10" type="ORF">M514_01769</name>
</gene>
<evidence type="ECO:0000256" key="4">
    <source>
        <dbReference type="ARBA" id="ARBA00023054"/>
    </source>
</evidence>
<dbReference type="EMBL" id="KL367476">
    <property type="protein sequence ID" value="KFD72648.1"/>
    <property type="molecule type" value="Genomic_DNA"/>
</dbReference>